<evidence type="ECO:0000256" key="1">
    <source>
        <dbReference type="ARBA" id="ARBA00004141"/>
    </source>
</evidence>
<feature type="compositionally biased region" description="Basic and acidic residues" evidence="5">
    <location>
        <begin position="44"/>
        <end position="55"/>
    </location>
</feature>
<gene>
    <name evidence="7" type="ORF">V1264_008629</name>
</gene>
<proteinExistence type="predicted"/>
<feature type="transmembrane region" description="Helical" evidence="6">
    <location>
        <begin position="423"/>
        <end position="447"/>
    </location>
</feature>
<protein>
    <submittedName>
        <fullName evidence="7">Uncharacterized protein</fullName>
    </submittedName>
</protein>
<comment type="subcellular location">
    <subcellularLocation>
        <location evidence="1">Membrane</location>
        <topology evidence="1">Multi-pass membrane protein</topology>
    </subcellularLocation>
</comment>
<feature type="transmembrane region" description="Helical" evidence="6">
    <location>
        <begin position="155"/>
        <end position="172"/>
    </location>
</feature>
<keyword evidence="2 6" id="KW-0812">Transmembrane</keyword>
<dbReference type="InterPro" id="IPR011701">
    <property type="entry name" value="MFS"/>
</dbReference>
<feature type="transmembrane region" description="Helical" evidence="6">
    <location>
        <begin position="487"/>
        <end position="509"/>
    </location>
</feature>
<feature type="transmembrane region" description="Helical" evidence="6">
    <location>
        <begin position="210"/>
        <end position="235"/>
    </location>
</feature>
<dbReference type="Proteomes" id="UP001374579">
    <property type="component" value="Unassembled WGS sequence"/>
</dbReference>
<organism evidence="7 8">
    <name type="scientific">Littorina saxatilis</name>
    <dbReference type="NCBI Taxonomy" id="31220"/>
    <lineage>
        <taxon>Eukaryota</taxon>
        <taxon>Metazoa</taxon>
        <taxon>Spiralia</taxon>
        <taxon>Lophotrochozoa</taxon>
        <taxon>Mollusca</taxon>
        <taxon>Gastropoda</taxon>
        <taxon>Caenogastropoda</taxon>
        <taxon>Littorinimorpha</taxon>
        <taxon>Littorinoidea</taxon>
        <taxon>Littorinidae</taxon>
        <taxon>Littorina</taxon>
    </lineage>
</organism>
<evidence type="ECO:0000313" key="7">
    <source>
        <dbReference type="EMBL" id="KAK7092959.1"/>
    </source>
</evidence>
<dbReference type="Gene3D" id="1.20.1250.20">
    <property type="entry name" value="MFS general substrate transporter like domains"/>
    <property type="match status" value="2"/>
</dbReference>
<dbReference type="AlphaFoldDB" id="A0AAN9G2Y8"/>
<feature type="transmembrane region" description="Helical" evidence="6">
    <location>
        <begin position="112"/>
        <end position="135"/>
    </location>
</feature>
<keyword evidence="3 6" id="KW-1133">Transmembrane helix</keyword>
<feature type="transmembrane region" description="Helical" evidence="6">
    <location>
        <begin position="306"/>
        <end position="325"/>
    </location>
</feature>
<dbReference type="InterPro" id="IPR036259">
    <property type="entry name" value="MFS_trans_sf"/>
</dbReference>
<keyword evidence="8" id="KW-1185">Reference proteome</keyword>
<dbReference type="EMBL" id="JBAMIC010000021">
    <property type="protein sequence ID" value="KAK7092959.1"/>
    <property type="molecule type" value="Genomic_DNA"/>
</dbReference>
<evidence type="ECO:0000256" key="5">
    <source>
        <dbReference type="SAM" id="MobiDB-lite"/>
    </source>
</evidence>
<feature type="transmembrane region" description="Helical" evidence="6">
    <location>
        <begin position="453"/>
        <end position="475"/>
    </location>
</feature>
<evidence type="ECO:0000256" key="2">
    <source>
        <dbReference type="ARBA" id="ARBA00022692"/>
    </source>
</evidence>
<dbReference type="SUPFAM" id="SSF103473">
    <property type="entry name" value="MFS general substrate transporter"/>
    <property type="match status" value="1"/>
</dbReference>
<name>A0AAN9G2Y8_9CAEN</name>
<dbReference type="PANTHER" id="PTHR10924:SF27">
    <property type="entry name" value="SOLUTE CARRIER FAMILY 49 MEMBER 4"/>
    <property type="match status" value="1"/>
</dbReference>
<feature type="transmembrane region" description="Helical" evidence="6">
    <location>
        <begin position="357"/>
        <end position="380"/>
    </location>
</feature>
<dbReference type="GO" id="GO:0022857">
    <property type="term" value="F:transmembrane transporter activity"/>
    <property type="evidence" value="ECO:0007669"/>
    <property type="project" value="InterPro"/>
</dbReference>
<dbReference type="PANTHER" id="PTHR10924">
    <property type="entry name" value="MAJOR FACILITATOR SUPERFAMILY PROTEIN-RELATED"/>
    <property type="match status" value="1"/>
</dbReference>
<keyword evidence="4 6" id="KW-0472">Membrane</keyword>
<evidence type="ECO:0000256" key="6">
    <source>
        <dbReference type="SAM" id="Phobius"/>
    </source>
</evidence>
<feature type="transmembrane region" description="Helical" evidence="6">
    <location>
        <begin position="515"/>
        <end position="535"/>
    </location>
</feature>
<evidence type="ECO:0000313" key="8">
    <source>
        <dbReference type="Proteomes" id="UP001374579"/>
    </source>
</evidence>
<evidence type="ECO:0000256" key="3">
    <source>
        <dbReference type="ARBA" id="ARBA00022989"/>
    </source>
</evidence>
<feature type="transmembrane region" description="Helical" evidence="6">
    <location>
        <begin position="179"/>
        <end position="198"/>
    </location>
</feature>
<dbReference type="Pfam" id="PF07690">
    <property type="entry name" value="MFS_1"/>
    <property type="match status" value="1"/>
</dbReference>
<reference evidence="7 8" key="1">
    <citation type="submission" date="2024-02" db="EMBL/GenBank/DDBJ databases">
        <title>Chromosome-scale genome assembly of the rough periwinkle Littorina saxatilis.</title>
        <authorList>
            <person name="De Jode A."/>
            <person name="Faria R."/>
            <person name="Formenti G."/>
            <person name="Sims Y."/>
            <person name="Smith T.P."/>
            <person name="Tracey A."/>
            <person name="Wood J.M.D."/>
            <person name="Zagrodzka Z.B."/>
            <person name="Johannesson K."/>
            <person name="Butlin R.K."/>
            <person name="Leder E.H."/>
        </authorList>
    </citation>
    <scope>NUCLEOTIDE SEQUENCE [LARGE SCALE GENOMIC DNA]</scope>
    <source>
        <strain evidence="7">Snail1</strain>
        <tissue evidence="7">Muscle</tissue>
    </source>
</reference>
<feature type="transmembrane region" description="Helical" evidence="6">
    <location>
        <begin position="242"/>
        <end position="265"/>
    </location>
</feature>
<dbReference type="InterPro" id="IPR049680">
    <property type="entry name" value="FLVCR1-2_SLC49-like"/>
</dbReference>
<feature type="region of interest" description="Disordered" evidence="5">
    <location>
        <begin position="36"/>
        <end position="98"/>
    </location>
</feature>
<dbReference type="GO" id="GO:0016020">
    <property type="term" value="C:membrane"/>
    <property type="evidence" value="ECO:0007669"/>
    <property type="project" value="UniProtKB-SubCell"/>
</dbReference>
<accession>A0AAN9G2Y8</accession>
<comment type="caution">
    <text evidence="7">The sequence shown here is derived from an EMBL/GenBank/DDBJ whole genome shotgun (WGS) entry which is preliminary data.</text>
</comment>
<sequence length="558" mass="60216">MTSSQIPHHHQPGAGAIRCDVNNLTVQSRNDLDHHLISNSNHDVTSHHNDVKKTSPYDVTKPPRYDVPQPTPHAPTSHFDSNVEVSGPQGGDLWESTPLLEPKDTASYARRWYVLGVFSLAAAIQGGGWATWGPITQSAKAVFGWSDASVALQPLWGNLAYILVMVPVTWLMDVKGLRIAMVFSAFSLAVGFSLRCVSTDPNTATWCINIGQILIGVGGSVPFSGVSLIAATWFCPNERATATAIASIFSYVGVSASFIVGPLLVPALPNTTETGSWNISLNSESNFTNLTGSFDLSDQRDAIQRLLYYEAGLAGFLLLLILVYFPAKPPRPPSRTASLPRTEFGKGVRALLKNRRFWIIAVAYSVPVGTYGAFGGIMDIDLNPTGISQTTAGWLGFYSTIGGCVASLMASRVADLFMRRLKLLLLLLFVGAAGALVWFCLLVLQYIHFDLVSVYASSILTGVFVNGGIPLFYEAACEVTYPVAEGVTTGVLTALNNIVGVVFFALLFVPGIGVAWMNWMLLGTVLAALPLLLMLREHYARIDIDTANMEIDVPDPST</sequence>
<feature type="transmembrane region" description="Helical" evidence="6">
    <location>
        <begin position="392"/>
        <end position="411"/>
    </location>
</feature>
<evidence type="ECO:0000256" key="4">
    <source>
        <dbReference type="ARBA" id="ARBA00023136"/>
    </source>
</evidence>